<evidence type="ECO:0000256" key="4">
    <source>
        <dbReference type="ARBA" id="ARBA00012086"/>
    </source>
</evidence>
<dbReference type="GO" id="GO:0008840">
    <property type="term" value="F:4-hydroxy-tetrahydrodipicolinate synthase activity"/>
    <property type="evidence" value="ECO:0007669"/>
    <property type="project" value="UniProtKB-EC"/>
</dbReference>
<evidence type="ECO:0000256" key="10">
    <source>
        <dbReference type="ARBA" id="ARBA00023270"/>
    </source>
</evidence>
<evidence type="ECO:0000256" key="5">
    <source>
        <dbReference type="ARBA" id="ARBA00022490"/>
    </source>
</evidence>
<evidence type="ECO:0000256" key="1">
    <source>
        <dbReference type="ARBA" id="ARBA00003294"/>
    </source>
</evidence>
<dbReference type="PANTHER" id="PTHR12128">
    <property type="entry name" value="DIHYDRODIPICOLINATE SYNTHASE"/>
    <property type="match status" value="1"/>
</dbReference>
<evidence type="ECO:0000256" key="2">
    <source>
        <dbReference type="ARBA" id="ARBA00005120"/>
    </source>
</evidence>
<feature type="site" description="Part of a proton relay during catalysis" evidence="12">
    <location>
        <position position="112"/>
    </location>
</feature>
<accession>A0ABS9SFC4</accession>
<keyword evidence="10 12" id="KW-0704">Schiff base</keyword>
<keyword evidence="15" id="KW-1185">Reference proteome</keyword>
<dbReference type="EC" id="4.3.3.7" evidence="4 12"/>
<feature type="active site" description="Proton donor/acceptor" evidence="12">
    <location>
        <position position="138"/>
    </location>
</feature>
<dbReference type="Gene3D" id="3.20.20.70">
    <property type="entry name" value="Aldolase class I"/>
    <property type="match status" value="1"/>
</dbReference>
<keyword evidence="8 12" id="KW-0457">Lysine biosynthesis</keyword>
<feature type="binding site" evidence="12">
    <location>
        <position position="50"/>
    </location>
    <ligand>
        <name>pyruvate</name>
        <dbReference type="ChEBI" id="CHEBI:15361"/>
    </ligand>
</feature>
<comment type="pathway">
    <text evidence="2 12">Amino-acid biosynthesis; L-lysine biosynthesis via DAP pathway; (S)-tetrahydrodipicolinate from L-aspartate: step 3/4.</text>
</comment>
<dbReference type="HAMAP" id="MF_00418">
    <property type="entry name" value="DapA"/>
    <property type="match status" value="1"/>
</dbReference>
<dbReference type="PANTHER" id="PTHR12128:SF66">
    <property type="entry name" value="4-HYDROXY-2-OXOGLUTARATE ALDOLASE, MITOCHONDRIAL"/>
    <property type="match status" value="1"/>
</dbReference>
<evidence type="ECO:0000256" key="12">
    <source>
        <dbReference type="HAMAP-Rule" id="MF_00418"/>
    </source>
</evidence>
<comment type="function">
    <text evidence="1 12">Catalyzes the condensation of (S)-aspartate-beta-semialdehyde [(S)-ASA] and pyruvate to 4-hydroxy-tetrahydrodipicolinate (HTPA).</text>
</comment>
<sequence length="294" mass="32208">MSLQQKLTGTGIAIVTPFTTSGDFDWTTLENLINFWIDSKVEYLVVAGTTGESATLTREEEQALFNFVKEKTAGRVALVAGIGGNDTREVVEAFKTMQLDGYDAILSVAPYYNKPGQEGLYQHYKIISEAAPLPVIMYNVPGRTGQSVSAETTVRIAKDCKNIIATKEASGSFDQFNYIMKHKPADFMLISGDDPVALPMIALGAKGVISVVANAYPKEFSDMIRLCLAGKFEEALPQHLRFIEIIASLFTEGSPAGVKQYMKELGLCSLDARLPIVPVSEKHATYIKKLMSEF</sequence>
<gene>
    <name evidence="12 14" type="primary">dapA</name>
    <name evidence="14" type="ORF">MKP09_03595</name>
</gene>
<keyword evidence="5 12" id="KW-0963">Cytoplasm</keyword>
<comment type="subcellular location">
    <subcellularLocation>
        <location evidence="12">Cytoplasm</location>
    </subcellularLocation>
</comment>
<keyword evidence="7 12" id="KW-0220">Diaminopimelate biosynthesis</keyword>
<dbReference type="RefSeq" id="WP_240826469.1">
    <property type="nucleotide sequence ID" value="NZ_JAKWBL010000001.1"/>
</dbReference>
<evidence type="ECO:0000256" key="8">
    <source>
        <dbReference type="ARBA" id="ARBA00023154"/>
    </source>
</evidence>
<dbReference type="InterPro" id="IPR005263">
    <property type="entry name" value="DapA"/>
</dbReference>
<evidence type="ECO:0000313" key="14">
    <source>
        <dbReference type="EMBL" id="MCH5597058.1"/>
    </source>
</evidence>
<feature type="site" description="Part of a proton relay during catalysis" evidence="12">
    <location>
        <position position="49"/>
    </location>
</feature>
<dbReference type="CDD" id="cd00950">
    <property type="entry name" value="DHDPS"/>
    <property type="match status" value="1"/>
</dbReference>
<proteinExistence type="inferred from homology"/>
<evidence type="ECO:0000313" key="15">
    <source>
        <dbReference type="Proteomes" id="UP001202248"/>
    </source>
</evidence>
<dbReference type="Pfam" id="PF00701">
    <property type="entry name" value="DHDPS"/>
    <property type="match status" value="1"/>
</dbReference>
<dbReference type="SUPFAM" id="SSF51569">
    <property type="entry name" value="Aldolase"/>
    <property type="match status" value="1"/>
</dbReference>
<dbReference type="EMBL" id="JAKWBL010000001">
    <property type="protein sequence ID" value="MCH5597058.1"/>
    <property type="molecule type" value="Genomic_DNA"/>
</dbReference>
<dbReference type="PIRSF" id="PIRSF001365">
    <property type="entry name" value="DHDPS"/>
    <property type="match status" value="1"/>
</dbReference>
<evidence type="ECO:0000256" key="13">
    <source>
        <dbReference type="PIRNR" id="PIRNR001365"/>
    </source>
</evidence>
<comment type="caution">
    <text evidence="14">The sequence shown here is derived from an EMBL/GenBank/DDBJ whole genome shotgun (WGS) entry which is preliminary data.</text>
</comment>
<organism evidence="14 15">
    <name type="scientific">Niabella ginsengisoli</name>
    <dbReference type="NCBI Taxonomy" id="522298"/>
    <lineage>
        <taxon>Bacteria</taxon>
        <taxon>Pseudomonadati</taxon>
        <taxon>Bacteroidota</taxon>
        <taxon>Chitinophagia</taxon>
        <taxon>Chitinophagales</taxon>
        <taxon>Chitinophagaceae</taxon>
        <taxon>Niabella</taxon>
    </lineage>
</organism>
<evidence type="ECO:0000256" key="3">
    <source>
        <dbReference type="ARBA" id="ARBA00007592"/>
    </source>
</evidence>
<reference evidence="14 15" key="1">
    <citation type="submission" date="2022-02" db="EMBL/GenBank/DDBJ databases">
        <authorList>
            <person name="Min J."/>
        </authorList>
    </citation>
    <scope>NUCLEOTIDE SEQUENCE [LARGE SCALE GENOMIC DNA]</scope>
    <source>
        <strain evidence="14 15">GR10-1</strain>
    </source>
</reference>
<comment type="similarity">
    <text evidence="3 12 13">Belongs to the DapA family.</text>
</comment>
<evidence type="ECO:0000256" key="7">
    <source>
        <dbReference type="ARBA" id="ARBA00022915"/>
    </source>
</evidence>
<evidence type="ECO:0000256" key="11">
    <source>
        <dbReference type="ARBA" id="ARBA00047836"/>
    </source>
</evidence>
<protein>
    <recommendedName>
        <fullName evidence="4 12">4-hydroxy-tetrahydrodipicolinate synthase</fullName>
        <shortName evidence="12">HTPA synthase</shortName>
        <ecNumber evidence="4 12">4.3.3.7</ecNumber>
    </recommendedName>
</protein>
<evidence type="ECO:0000256" key="9">
    <source>
        <dbReference type="ARBA" id="ARBA00023239"/>
    </source>
</evidence>
<feature type="binding site" evidence="12">
    <location>
        <position position="209"/>
    </location>
    <ligand>
        <name>pyruvate</name>
        <dbReference type="ChEBI" id="CHEBI:15361"/>
    </ligand>
</feature>
<keyword evidence="6 12" id="KW-0028">Amino-acid biosynthesis</keyword>
<feature type="active site" description="Schiff-base intermediate with substrate" evidence="12">
    <location>
        <position position="167"/>
    </location>
</feature>
<keyword evidence="9 12" id="KW-0456">Lyase</keyword>
<dbReference type="SMART" id="SM01130">
    <property type="entry name" value="DHDPS"/>
    <property type="match status" value="1"/>
</dbReference>
<dbReference type="InterPro" id="IPR013785">
    <property type="entry name" value="Aldolase_TIM"/>
</dbReference>
<comment type="caution">
    <text evidence="12">Was originally thought to be a dihydrodipicolinate synthase (DHDPS), catalyzing the condensation of (S)-aspartate-beta-semialdehyde [(S)-ASA] and pyruvate to dihydrodipicolinate (DHDP). However, it was shown in E.coli that the product of the enzymatic reaction is not dihydrodipicolinate but in fact (4S)-4-hydroxy-2,3,4,5-tetrahydro-(2S)-dipicolinic acid (HTPA), and that the consecutive dehydration reaction leading to DHDP is not spontaneous but catalyzed by DapB.</text>
</comment>
<comment type="subunit">
    <text evidence="12">Homotetramer; dimer of dimers.</text>
</comment>
<dbReference type="NCBIfam" id="TIGR00674">
    <property type="entry name" value="dapA"/>
    <property type="match status" value="1"/>
</dbReference>
<evidence type="ECO:0000256" key="6">
    <source>
        <dbReference type="ARBA" id="ARBA00022605"/>
    </source>
</evidence>
<dbReference type="PRINTS" id="PR00146">
    <property type="entry name" value="DHPICSNTHASE"/>
</dbReference>
<comment type="catalytic activity">
    <reaction evidence="11 12">
        <text>L-aspartate 4-semialdehyde + pyruvate = (2S,4S)-4-hydroxy-2,3,4,5-tetrahydrodipicolinate + H2O + H(+)</text>
        <dbReference type="Rhea" id="RHEA:34171"/>
        <dbReference type="ChEBI" id="CHEBI:15361"/>
        <dbReference type="ChEBI" id="CHEBI:15377"/>
        <dbReference type="ChEBI" id="CHEBI:15378"/>
        <dbReference type="ChEBI" id="CHEBI:67139"/>
        <dbReference type="ChEBI" id="CHEBI:537519"/>
        <dbReference type="EC" id="4.3.3.7"/>
    </reaction>
</comment>
<dbReference type="Proteomes" id="UP001202248">
    <property type="component" value="Unassembled WGS sequence"/>
</dbReference>
<name>A0ABS9SFC4_9BACT</name>
<dbReference type="InterPro" id="IPR002220">
    <property type="entry name" value="DapA-like"/>
</dbReference>